<organism evidence="2 3">
    <name type="scientific">Rubrivivax gelatinosus</name>
    <name type="common">Rhodocyclus gelatinosus</name>
    <name type="synonym">Rhodopseudomonas gelatinosa</name>
    <dbReference type="NCBI Taxonomy" id="28068"/>
    <lineage>
        <taxon>Bacteria</taxon>
        <taxon>Pseudomonadati</taxon>
        <taxon>Pseudomonadota</taxon>
        <taxon>Betaproteobacteria</taxon>
        <taxon>Burkholderiales</taxon>
        <taxon>Sphaerotilaceae</taxon>
        <taxon>Rubrivivax</taxon>
    </lineage>
</organism>
<feature type="region of interest" description="Disordered" evidence="1">
    <location>
        <begin position="1"/>
        <end position="29"/>
    </location>
</feature>
<name>A0ABS1E074_RUBGE</name>
<feature type="non-terminal residue" evidence="2">
    <location>
        <position position="163"/>
    </location>
</feature>
<evidence type="ECO:0000313" key="2">
    <source>
        <dbReference type="EMBL" id="MBK1715777.1"/>
    </source>
</evidence>
<reference evidence="2" key="1">
    <citation type="submission" date="2017-08" db="EMBL/GenBank/DDBJ databases">
        <authorList>
            <person name="Imhoff J.F."/>
            <person name="Rahn T."/>
            <person name="Kuenzel S."/>
            <person name="Neulinger S.C."/>
        </authorList>
    </citation>
    <scope>NUCLEOTIDE SEQUENCE</scope>
    <source>
        <strain evidence="2">IM 151</strain>
    </source>
</reference>
<protein>
    <recommendedName>
        <fullName evidence="4">Flagellar hook-length control protein FliK</fullName>
    </recommendedName>
</protein>
<evidence type="ECO:0000256" key="1">
    <source>
        <dbReference type="SAM" id="MobiDB-lite"/>
    </source>
</evidence>
<dbReference type="Proteomes" id="UP001041814">
    <property type="component" value="Unassembled WGS sequence"/>
</dbReference>
<keyword evidence="3" id="KW-1185">Reference proteome</keyword>
<gene>
    <name evidence="2" type="ORF">CKO43_23800</name>
</gene>
<evidence type="ECO:0000313" key="3">
    <source>
        <dbReference type="Proteomes" id="UP001041814"/>
    </source>
</evidence>
<sequence length="163" mass="16368">MRGREPSGPAPGVAPAGPGTVPPMPPLPTAAAPAMNAAIVELPAGVSVGDVLKLEVLETGARLRLAARGHEAAATPPGWQLDPLALRQVHGAAPDDAAALAVAWRAEIAQRLRSASAEIPGAASPAAASPVWPPAWLGLPVALSLAIPLPDEDEQPGHPLPRG</sequence>
<accession>A0ABS1E074</accession>
<reference evidence="2" key="2">
    <citation type="journal article" date="2020" name="Microorganisms">
        <title>Osmotic Adaptation and Compatible Solute Biosynthesis of Phototrophic Bacteria as Revealed from Genome Analyses.</title>
        <authorList>
            <person name="Imhoff J.F."/>
            <person name="Rahn T."/>
            <person name="Kunzel S."/>
            <person name="Keller A."/>
            <person name="Neulinger S.C."/>
        </authorList>
    </citation>
    <scope>NUCLEOTIDE SEQUENCE</scope>
    <source>
        <strain evidence="2">IM 151</strain>
    </source>
</reference>
<evidence type="ECO:0008006" key="4">
    <source>
        <dbReference type="Google" id="ProtNLM"/>
    </source>
</evidence>
<proteinExistence type="predicted"/>
<comment type="caution">
    <text evidence="2">The sequence shown here is derived from an EMBL/GenBank/DDBJ whole genome shotgun (WGS) entry which is preliminary data.</text>
</comment>
<feature type="compositionally biased region" description="Low complexity" evidence="1">
    <location>
        <begin position="1"/>
        <end position="19"/>
    </location>
</feature>
<dbReference type="EMBL" id="NRRU01000154">
    <property type="protein sequence ID" value="MBK1715777.1"/>
    <property type="molecule type" value="Genomic_DNA"/>
</dbReference>